<protein>
    <submittedName>
        <fullName evidence="1">Uncharacterized protein</fullName>
    </submittedName>
</protein>
<name>A0ACB8VQU2_9TELE</name>
<evidence type="ECO:0000313" key="2">
    <source>
        <dbReference type="Proteomes" id="UP000831701"/>
    </source>
</evidence>
<accession>A0ACB8VQU2</accession>
<gene>
    <name evidence="1" type="ORF">L3Q82_003535</name>
</gene>
<reference evidence="1" key="1">
    <citation type="submission" date="2022-04" db="EMBL/GenBank/DDBJ databases">
        <title>Jade perch genome.</title>
        <authorList>
            <person name="Chao B."/>
        </authorList>
    </citation>
    <scope>NUCLEOTIDE SEQUENCE</scope>
    <source>
        <strain evidence="1">CB-2022</strain>
    </source>
</reference>
<dbReference type="EMBL" id="CM041549">
    <property type="protein sequence ID" value="KAI3356888.1"/>
    <property type="molecule type" value="Genomic_DNA"/>
</dbReference>
<organism evidence="1 2">
    <name type="scientific">Scortum barcoo</name>
    <name type="common">barcoo grunter</name>
    <dbReference type="NCBI Taxonomy" id="214431"/>
    <lineage>
        <taxon>Eukaryota</taxon>
        <taxon>Metazoa</taxon>
        <taxon>Chordata</taxon>
        <taxon>Craniata</taxon>
        <taxon>Vertebrata</taxon>
        <taxon>Euteleostomi</taxon>
        <taxon>Actinopterygii</taxon>
        <taxon>Neopterygii</taxon>
        <taxon>Teleostei</taxon>
        <taxon>Neoteleostei</taxon>
        <taxon>Acanthomorphata</taxon>
        <taxon>Eupercaria</taxon>
        <taxon>Centrarchiformes</taxon>
        <taxon>Terapontoidei</taxon>
        <taxon>Terapontidae</taxon>
        <taxon>Scortum</taxon>
    </lineage>
</organism>
<dbReference type="Proteomes" id="UP000831701">
    <property type="component" value="Chromosome 19"/>
</dbReference>
<evidence type="ECO:0000313" key="1">
    <source>
        <dbReference type="EMBL" id="KAI3356888.1"/>
    </source>
</evidence>
<sequence length="586" mass="64416">MSSARPYIGCKIGLISKAQNRYEGILYTIDKVNSTVVLAKVKCFGTEGRPTDRPTPPKDDVYEYITFRGSDIKDITLCEPPRSHHGLPPDPAIIQSSSAGPSGVYSARGAFSPLRMPAYNQLAASSLLNQQYAAALGLGPLPPGLHARRGPMVEKAVQTLQVERSRQRRDLTASQEHEHEHEQEQRWERRRPQRIRRESPQTRRGAGATPKLGPGMHYTAQQETLQQNSENKPPPRRRPGTQRRRNRSRGQLMVANVPSAVLKFDTDFDFDSSNAQFIKEELEREVQDRMNVKDRNHEVEEKEKEELQLMAEDDHFGPKCYYDKAKSFFDNISSDQKFRLTWAEERKRNLETFGVPGRFLRGQGFRGGSTGRRGRGGAQTVSYQQILHRNLVYLATIADSNQNMQSLLPAPPTPNMSMGPGGMGQSGGHAPSNLNDNMAPGLPPTSMMQSQMSNGPSHAPMQQQSGQVQSAIPSTSLSLPASGYGGSASASGYSHAVPSSQGSMIQGPGPGYGSSSSSSSTSSSSSSSSSSRNLNMQPQHAVQPRPSDCYICGPPLALLHAPIAMDLPLHWFICQFNDAHSCQSWF</sequence>
<keyword evidence="2" id="KW-1185">Reference proteome</keyword>
<proteinExistence type="predicted"/>
<comment type="caution">
    <text evidence="1">The sequence shown here is derived from an EMBL/GenBank/DDBJ whole genome shotgun (WGS) entry which is preliminary data.</text>
</comment>